<feature type="region of interest" description="Disordered" evidence="1">
    <location>
        <begin position="282"/>
        <end position="364"/>
    </location>
</feature>
<gene>
    <name evidence="2" type="ORF">Dda_1414</name>
</gene>
<evidence type="ECO:0000313" key="2">
    <source>
        <dbReference type="EMBL" id="KAJ6262857.1"/>
    </source>
</evidence>
<dbReference type="Gene3D" id="2.40.50.140">
    <property type="entry name" value="Nucleic acid-binding proteins"/>
    <property type="match status" value="1"/>
</dbReference>
<comment type="caution">
    <text evidence="2">The sequence shown here is derived from an EMBL/GenBank/DDBJ whole genome shotgun (WGS) entry which is preliminary data.</text>
</comment>
<keyword evidence="3" id="KW-1185">Reference proteome</keyword>
<feature type="compositionally biased region" description="Polar residues" evidence="1">
    <location>
        <begin position="180"/>
        <end position="189"/>
    </location>
</feature>
<dbReference type="InterPro" id="IPR012340">
    <property type="entry name" value="NA-bd_OB-fold"/>
</dbReference>
<feature type="compositionally biased region" description="Low complexity" evidence="1">
    <location>
        <begin position="301"/>
        <end position="315"/>
    </location>
</feature>
<dbReference type="EMBL" id="JAQGDS010000002">
    <property type="protein sequence ID" value="KAJ6262857.1"/>
    <property type="molecule type" value="Genomic_DNA"/>
</dbReference>
<name>A0AAD6J660_DREDA</name>
<reference evidence="2" key="1">
    <citation type="submission" date="2023-01" db="EMBL/GenBank/DDBJ databases">
        <title>The chitinases involved in constricting ring structure development in the nematode-trapping fungus Drechslerella dactyloides.</title>
        <authorList>
            <person name="Wang R."/>
            <person name="Zhang L."/>
            <person name="Tang P."/>
            <person name="Li S."/>
            <person name="Liang L."/>
        </authorList>
    </citation>
    <scope>NUCLEOTIDE SEQUENCE</scope>
    <source>
        <strain evidence="2">YMF1.00031</strain>
    </source>
</reference>
<organism evidence="2 3">
    <name type="scientific">Drechslerella dactyloides</name>
    <name type="common">Nematode-trapping fungus</name>
    <name type="synonym">Arthrobotrys dactyloides</name>
    <dbReference type="NCBI Taxonomy" id="74499"/>
    <lineage>
        <taxon>Eukaryota</taxon>
        <taxon>Fungi</taxon>
        <taxon>Dikarya</taxon>
        <taxon>Ascomycota</taxon>
        <taxon>Pezizomycotina</taxon>
        <taxon>Orbiliomycetes</taxon>
        <taxon>Orbiliales</taxon>
        <taxon>Orbiliaceae</taxon>
        <taxon>Drechslerella</taxon>
    </lineage>
</organism>
<dbReference type="SUPFAM" id="SSF50249">
    <property type="entry name" value="Nucleic acid-binding proteins"/>
    <property type="match status" value="1"/>
</dbReference>
<feature type="compositionally biased region" description="Basic and acidic residues" evidence="1">
    <location>
        <begin position="286"/>
        <end position="298"/>
    </location>
</feature>
<feature type="compositionally biased region" description="Basic and acidic residues" evidence="1">
    <location>
        <begin position="190"/>
        <end position="210"/>
    </location>
</feature>
<accession>A0AAD6J660</accession>
<proteinExistence type="predicted"/>
<protein>
    <submittedName>
        <fullName evidence="2">Uncharacterized protein</fullName>
    </submittedName>
</protein>
<evidence type="ECO:0000256" key="1">
    <source>
        <dbReference type="SAM" id="MobiDB-lite"/>
    </source>
</evidence>
<dbReference type="AlphaFoldDB" id="A0AAD6J660"/>
<sequence length="488" mass="53790">MSYTPTMLTTTTKLSPILARVVSGAHGTRTPIREPLLRIIKVQGISMTAGPRDDPDDETEPAEGETLYAYRIFLTDDVYIVGAVVDPALHSLVHERVLMSGAVVRLVDYDVKTSVKKFAAGKFTRYLKVRDLIVEHSPSIHFTDDKPTTNGTAAPRNGDEEGGEYGDEMVVIKQEAPPSQHASSSSRFQADTRVDGPRDRDRDPDDHAYGLDDDYDDDEDNLDSDAATPDSYATAADGRERPSSPDYTFDELDELTEEELARWPAGRVEPKTVITEETIAATWRNSQKERMAEQKENVKVASASSSTPSSSIATSGNPLKRPASQRDERLPSNSPKTAKSTPLSSPPSLTPPTDTLTKLGDLHRKPPGAKVNVLAIIAARDEHTIKRSIGIKRDLHLLDATTPRTIWLSVWVDAETFKPAVGACVLFRGLTVHRFDGRSLNAFKEVAGREWCVVEPRASTVAGVSELKEWWRQRAVEETLKSFGDEDL</sequence>
<evidence type="ECO:0000313" key="3">
    <source>
        <dbReference type="Proteomes" id="UP001221413"/>
    </source>
</evidence>
<feature type="compositionally biased region" description="Acidic residues" evidence="1">
    <location>
        <begin position="211"/>
        <end position="223"/>
    </location>
</feature>
<feature type="region of interest" description="Disordered" evidence="1">
    <location>
        <begin position="140"/>
        <end position="253"/>
    </location>
</feature>
<dbReference type="Proteomes" id="UP001221413">
    <property type="component" value="Unassembled WGS sequence"/>
</dbReference>
<feature type="compositionally biased region" description="Low complexity" evidence="1">
    <location>
        <begin position="334"/>
        <end position="343"/>
    </location>
</feature>